<evidence type="ECO:0000256" key="5">
    <source>
        <dbReference type="ARBA" id="ARBA00022857"/>
    </source>
</evidence>
<sequence length="209" mass="23407">MKLIEDLKWRYATKKFSNKKVAAEDLEKIIEAINLSASSVGIQPYRLIVVDNPSLKKELGEGSFNSQIAEASHLLVFAAFASIRKEDIDAYIELISKERGTPIEDLAEFKNSISNYLLSQNDNDNFIWAAKQAYIGLGTGLIAAATLKIDATPMEGFDANKFDELLDLKQRNLKSVVILSIGYHDEENDYLANLKKVRLPIEEFSSMIS</sequence>
<dbReference type="CDD" id="cd02149">
    <property type="entry name" value="NfsB-like"/>
    <property type="match status" value="1"/>
</dbReference>
<keyword evidence="9" id="KW-1185">Reference proteome</keyword>
<evidence type="ECO:0000256" key="4">
    <source>
        <dbReference type="ARBA" id="ARBA00022643"/>
    </source>
</evidence>
<protein>
    <submittedName>
        <fullName evidence="8">NAD(P)H-dependent oxidoreductase</fullName>
    </submittedName>
</protein>
<dbReference type="PANTHER" id="PTHR43673">
    <property type="entry name" value="NAD(P)H NITROREDUCTASE YDGI-RELATED"/>
    <property type="match status" value="1"/>
</dbReference>
<reference evidence="8 9" key="1">
    <citation type="submission" date="2020-01" db="EMBL/GenBank/DDBJ databases">
        <title>Muricauda sediminis sp.nov. 40Bstr401.</title>
        <authorList>
            <person name="Xue Z."/>
            <person name="Zhu S."/>
            <person name="Ren N."/>
            <person name="Chen T."/>
            <person name="Chen X."/>
            <person name="Chen J."/>
            <person name="Yang J."/>
        </authorList>
    </citation>
    <scope>NUCLEOTIDE SEQUENCE [LARGE SCALE GENOMIC DNA]</scope>
    <source>
        <strain evidence="8 9">40Bstr401</strain>
    </source>
</reference>
<organism evidence="8 9">
    <name type="scientific">Flagellimonas sediminis</name>
    <dbReference type="NCBI Taxonomy" id="2696468"/>
    <lineage>
        <taxon>Bacteria</taxon>
        <taxon>Pseudomonadati</taxon>
        <taxon>Bacteroidota</taxon>
        <taxon>Flavobacteriia</taxon>
        <taxon>Flavobacteriales</taxon>
        <taxon>Flavobacteriaceae</taxon>
        <taxon>Flagellimonas</taxon>
    </lineage>
</organism>
<evidence type="ECO:0000256" key="6">
    <source>
        <dbReference type="ARBA" id="ARBA00023002"/>
    </source>
</evidence>
<dbReference type="Gene3D" id="3.40.109.10">
    <property type="entry name" value="NADH Oxidase"/>
    <property type="match status" value="1"/>
</dbReference>
<evidence type="ECO:0000259" key="7">
    <source>
        <dbReference type="Pfam" id="PF00881"/>
    </source>
</evidence>
<dbReference type="InterPro" id="IPR033878">
    <property type="entry name" value="NfsB-like"/>
</dbReference>
<evidence type="ECO:0000313" key="8">
    <source>
        <dbReference type="EMBL" id="NDV41900.1"/>
    </source>
</evidence>
<accession>A0A6I5KY55</accession>
<comment type="cofactor">
    <cofactor evidence="1">
        <name>FMN</name>
        <dbReference type="ChEBI" id="CHEBI:58210"/>
    </cofactor>
</comment>
<evidence type="ECO:0000256" key="1">
    <source>
        <dbReference type="ARBA" id="ARBA00001917"/>
    </source>
</evidence>
<dbReference type="SUPFAM" id="SSF55469">
    <property type="entry name" value="FMN-dependent nitroreductase-like"/>
    <property type="match status" value="1"/>
</dbReference>
<dbReference type="InterPro" id="IPR000415">
    <property type="entry name" value="Nitroreductase-like"/>
</dbReference>
<dbReference type="Proteomes" id="UP000468707">
    <property type="component" value="Unassembled WGS sequence"/>
</dbReference>
<evidence type="ECO:0000313" key="9">
    <source>
        <dbReference type="Proteomes" id="UP000468707"/>
    </source>
</evidence>
<dbReference type="RefSeq" id="WP_163632047.1">
    <property type="nucleotide sequence ID" value="NZ_JAAAMI010000001.1"/>
</dbReference>
<keyword evidence="6" id="KW-0560">Oxidoreductase</keyword>
<gene>
    <name evidence="8" type="ORF">GTK07_01065</name>
</gene>
<evidence type="ECO:0000256" key="3">
    <source>
        <dbReference type="ARBA" id="ARBA00022630"/>
    </source>
</evidence>
<name>A0A6I5KY55_9FLAO</name>
<dbReference type="InterPro" id="IPR029479">
    <property type="entry name" value="Nitroreductase"/>
</dbReference>
<keyword evidence="4" id="KW-0288">FMN</keyword>
<keyword evidence="3" id="KW-0285">Flavoprotein</keyword>
<comment type="similarity">
    <text evidence="2">Belongs to the nitroreductase family.</text>
</comment>
<dbReference type="GO" id="GO:0016491">
    <property type="term" value="F:oxidoreductase activity"/>
    <property type="evidence" value="ECO:0007669"/>
    <property type="project" value="UniProtKB-KW"/>
</dbReference>
<dbReference type="AlphaFoldDB" id="A0A6I5KY55"/>
<dbReference type="EMBL" id="JAAAMI010000001">
    <property type="protein sequence ID" value="NDV41900.1"/>
    <property type="molecule type" value="Genomic_DNA"/>
</dbReference>
<dbReference type="PANTHER" id="PTHR43673:SF2">
    <property type="entry name" value="NITROREDUCTASE"/>
    <property type="match status" value="1"/>
</dbReference>
<proteinExistence type="inferred from homology"/>
<dbReference type="Pfam" id="PF00881">
    <property type="entry name" value="Nitroreductase"/>
    <property type="match status" value="1"/>
</dbReference>
<comment type="caution">
    <text evidence="8">The sequence shown here is derived from an EMBL/GenBank/DDBJ whole genome shotgun (WGS) entry which is preliminary data.</text>
</comment>
<evidence type="ECO:0000256" key="2">
    <source>
        <dbReference type="ARBA" id="ARBA00007118"/>
    </source>
</evidence>
<feature type="domain" description="Nitroreductase" evidence="7">
    <location>
        <begin position="7"/>
        <end position="183"/>
    </location>
</feature>
<keyword evidence="5" id="KW-0521">NADP</keyword>